<dbReference type="KEGG" id="app:CAP2UW1_2706"/>
<proteinExistence type="predicted"/>
<dbReference type="OrthoDB" id="516779at2"/>
<accession>C7RST8</accession>
<dbReference type="SUPFAM" id="SSF54909">
    <property type="entry name" value="Dimeric alpha+beta barrel"/>
    <property type="match status" value="1"/>
</dbReference>
<dbReference type="InterPro" id="IPR011008">
    <property type="entry name" value="Dimeric_a/b-barrel"/>
</dbReference>
<dbReference type="STRING" id="522306.CAP2UW1_2706"/>
<reference evidence="2" key="2">
    <citation type="submission" date="2009-09" db="EMBL/GenBank/DDBJ databases">
        <title>Complete sequence of chromosome of Candidatus Accumulibacter phosphatis clade IIA str. UW-1.</title>
        <authorList>
            <consortium name="US DOE Joint Genome Institute"/>
            <person name="Martin H.G."/>
            <person name="Ivanova N."/>
            <person name="Kunin V."/>
            <person name="Warnecke F."/>
            <person name="Barry K."/>
            <person name="He S."/>
            <person name="Salamov A."/>
            <person name="Szeto E."/>
            <person name="Dalin E."/>
            <person name="Pangilinan J.L."/>
            <person name="Lapidus A."/>
            <person name="Lowry S."/>
            <person name="Kyrpides N.C."/>
            <person name="McMahon K.D."/>
            <person name="Hugenholtz P."/>
        </authorList>
    </citation>
    <scope>NUCLEOTIDE SEQUENCE [LARGE SCALE GENOMIC DNA]</scope>
    <source>
        <strain evidence="2">UW-1</strain>
    </source>
</reference>
<dbReference type="Gene3D" id="3.30.70.100">
    <property type="match status" value="1"/>
</dbReference>
<protein>
    <recommendedName>
        <fullName evidence="1">DUF1330 domain-containing protein</fullName>
    </recommendedName>
</protein>
<dbReference type="Pfam" id="PF07045">
    <property type="entry name" value="DUF1330"/>
    <property type="match status" value="1"/>
</dbReference>
<dbReference type="HOGENOM" id="CLU_145407_1_2_4"/>
<dbReference type="eggNOG" id="COG5470">
    <property type="taxonomic scope" value="Bacteria"/>
</dbReference>
<sequence length="96" mass="11120">MAAYLVVDTLLDNPERYEQYKLRAKPLVEQYGGEYLARGGNMTLKETDLWTPSRLVLIRFPDAETANRFYDSAEYQEVLQISKKSARRTMIVLEGL</sequence>
<gene>
    <name evidence="2" type="ordered locus">CAP2UW1_2706</name>
</gene>
<feature type="domain" description="DUF1330" evidence="1">
    <location>
        <begin position="3"/>
        <end position="96"/>
    </location>
</feature>
<reference evidence="2" key="1">
    <citation type="submission" date="2009-08" db="EMBL/GenBank/DDBJ databases">
        <authorList>
            <consortium name="US DOE Joint Genome Institute"/>
            <person name="Lucas S."/>
            <person name="Copeland A."/>
            <person name="Lapidus A."/>
            <person name="Glavina del Rio T."/>
            <person name="Dalin E."/>
            <person name="Tice H."/>
            <person name="Bruce D."/>
            <person name="Barry K."/>
            <person name="Pitluck S."/>
            <person name="Lowry S."/>
            <person name="Larimer F."/>
            <person name="Land M."/>
            <person name="Hauser L."/>
            <person name="Kyrpides N."/>
            <person name="Ivanova N."/>
            <person name="McMahon K.D."/>
            <person name="Hugenholtz P."/>
        </authorList>
    </citation>
    <scope>NUCLEOTIDE SEQUENCE</scope>
    <source>
        <strain evidence="2">UW-1</strain>
    </source>
</reference>
<dbReference type="AlphaFoldDB" id="C7RST8"/>
<evidence type="ECO:0000259" key="1">
    <source>
        <dbReference type="Pfam" id="PF07045"/>
    </source>
</evidence>
<organism evidence="2">
    <name type="scientific">Accumulibacter regalis</name>
    <dbReference type="NCBI Taxonomy" id="522306"/>
    <lineage>
        <taxon>Bacteria</taxon>
        <taxon>Pseudomonadati</taxon>
        <taxon>Pseudomonadota</taxon>
        <taxon>Betaproteobacteria</taxon>
        <taxon>Candidatus Accumulibacter</taxon>
    </lineage>
</organism>
<dbReference type="PANTHER" id="PTHR41521">
    <property type="match status" value="1"/>
</dbReference>
<name>C7RST8_ACCRE</name>
<dbReference type="EMBL" id="CP001715">
    <property type="protein sequence ID" value="ACV35990.1"/>
    <property type="molecule type" value="Genomic_DNA"/>
</dbReference>
<dbReference type="PANTHER" id="PTHR41521:SF4">
    <property type="entry name" value="BLR0684 PROTEIN"/>
    <property type="match status" value="1"/>
</dbReference>
<evidence type="ECO:0000313" key="2">
    <source>
        <dbReference type="EMBL" id="ACV35990.1"/>
    </source>
</evidence>
<dbReference type="InterPro" id="IPR010753">
    <property type="entry name" value="DUF1330"/>
</dbReference>